<feature type="compositionally biased region" description="Gly residues" evidence="1">
    <location>
        <begin position="20"/>
        <end position="35"/>
    </location>
</feature>
<sequence>MGKEKKGIYGGSKIEESSRRGGGSGHGGGQEGNNGGASTSPITQGGSALIPVYAAGANDRRHQSHRGSNNGHLHKIHFPTLLIITIIIYLFLFVDIER</sequence>
<keyword evidence="2" id="KW-1133">Transmembrane helix</keyword>
<keyword evidence="2" id="KW-0472">Membrane</keyword>
<dbReference type="PANTHER" id="PTHR36245">
    <property type="entry name" value="GLYCINE-RICH PROTEIN DOT1-LIKE"/>
    <property type="match status" value="1"/>
</dbReference>
<feature type="transmembrane region" description="Helical" evidence="2">
    <location>
        <begin position="76"/>
        <end position="94"/>
    </location>
</feature>
<feature type="compositionally biased region" description="Basic and acidic residues" evidence="1">
    <location>
        <begin position="1"/>
        <end position="19"/>
    </location>
</feature>
<organism evidence="3 4">
    <name type="scientific">Senna tora</name>
    <dbReference type="NCBI Taxonomy" id="362788"/>
    <lineage>
        <taxon>Eukaryota</taxon>
        <taxon>Viridiplantae</taxon>
        <taxon>Streptophyta</taxon>
        <taxon>Embryophyta</taxon>
        <taxon>Tracheophyta</taxon>
        <taxon>Spermatophyta</taxon>
        <taxon>Magnoliopsida</taxon>
        <taxon>eudicotyledons</taxon>
        <taxon>Gunneridae</taxon>
        <taxon>Pentapetalae</taxon>
        <taxon>rosids</taxon>
        <taxon>fabids</taxon>
        <taxon>Fabales</taxon>
        <taxon>Fabaceae</taxon>
        <taxon>Caesalpinioideae</taxon>
        <taxon>Cassia clade</taxon>
        <taxon>Senna</taxon>
    </lineage>
</organism>
<evidence type="ECO:0000313" key="4">
    <source>
        <dbReference type="Proteomes" id="UP000634136"/>
    </source>
</evidence>
<dbReference type="AlphaFoldDB" id="A0A834SWH4"/>
<feature type="region of interest" description="Disordered" evidence="1">
    <location>
        <begin position="1"/>
        <end position="73"/>
    </location>
</feature>
<name>A0A834SWH4_9FABA</name>
<reference evidence="3" key="1">
    <citation type="submission" date="2020-09" db="EMBL/GenBank/DDBJ databases">
        <title>Genome-Enabled Discovery of Anthraquinone Biosynthesis in Senna tora.</title>
        <authorList>
            <person name="Kang S.-H."/>
            <person name="Pandey R.P."/>
            <person name="Lee C.-M."/>
            <person name="Sim J.-S."/>
            <person name="Jeong J.-T."/>
            <person name="Choi B.-S."/>
            <person name="Jung M."/>
            <person name="Ginzburg D."/>
            <person name="Zhao K."/>
            <person name="Won S.Y."/>
            <person name="Oh T.-J."/>
            <person name="Yu Y."/>
            <person name="Kim N.-H."/>
            <person name="Lee O.R."/>
            <person name="Lee T.-H."/>
            <person name="Bashyal P."/>
            <person name="Kim T.-S."/>
            <person name="Lee W.-H."/>
            <person name="Kawkins C."/>
            <person name="Kim C.-K."/>
            <person name="Kim J.S."/>
            <person name="Ahn B.O."/>
            <person name="Rhee S.Y."/>
            <person name="Sohng J.K."/>
        </authorList>
    </citation>
    <scope>NUCLEOTIDE SEQUENCE</scope>
    <source>
        <tissue evidence="3">Leaf</tissue>
    </source>
</reference>
<comment type="caution">
    <text evidence="3">The sequence shown here is derived from an EMBL/GenBank/DDBJ whole genome shotgun (WGS) entry which is preliminary data.</text>
</comment>
<dbReference type="Proteomes" id="UP000634136">
    <property type="component" value="Unassembled WGS sequence"/>
</dbReference>
<dbReference type="EMBL" id="JAAIUW010000010">
    <property type="protein sequence ID" value="KAF7811525.1"/>
    <property type="molecule type" value="Genomic_DNA"/>
</dbReference>
<gene>
    <name evidence="3" type="ORF">G2W53_032501</name>
</gene>
<evidence type="ECO:0000313" key="3">
    <source>
        <dbReference type="EMBL" id="KAF7811525.1"/>
    </source>
</evidence>
<proteinExistence type="predicted"/>
<evidence type="ECO:0000256" key="1">
    <source>
        <dbReference type="SAM" id="MobiDB-lite"/>
    </source>
</evidence>
<dbReference type="PANTHER" id="PTHR36245:SF7">
    <property type="entry name" value="GLYCINE-RICH PROTEIN"/>
    <property type="match status" value="1"/>
</dbReference>
<keyword evidence="4" id="KW-1185">Reference proteome</keyword>
<evidence type="ECO:0000256" key="2">
    <source>
        <dbReference type="SAM" id="Phobius"/>
    </source>
</evidence>
<keyword evidence="2" id="KW-0812">Transmembrane</keyword>
<protein>
    <submittedName>
        <fullName evidence="3">Uncharacterized protein</fullName>
    </submittedName>
</protein>
<accession>A0A834SWH4</accession>